<reference evidence="2" key="1">
    <citation type="submission" date="2020-04" db="EMBL/GenBank/DDBJ databases">
        <title>Deep metagenomics examines the oral microbiome during advanced dental caries in children, revealing novel taxa and co-occurrences with host molecules.</title>
        <authorList>
            <person name="Baker J.L."/>
            <person name="Morton J.T."/>
            <person name="Dinis M."/>
            <person name="Alvarez R."/>
            <person name="Tran N.C."/>
            <person name="Knight R."/>
            <person name="Edlund A."/>
        </authorList>
    </citation>
    <scope>NUCLEOTIDE SEQUENCE</scope>
    <source>
        <strain evidence="2">JCVI_32_bin.24</strain>
    </source>
</reference>
<feature type="non-terminal residue" evidence="2">
    <location>
        <position position="62"/>
    </location>
</feature>
<dbReference type="Proteomes" id="UP000718593">
    <property type="component" value="Unassembled WGS sequence"/>
</dbReference>
<evidence type="ECO:0000313" key="3">
    <source>
        <dbReference type="Proteomes" id="UP000718593"/>
    </source>
</evidence>
<dbReference type="AlphaFoldDB" id="A0A930G014"/>
<evidence type="ECO:0000256" key="1">
    <source>
        <dbReference type="SAM" id="MobiDB-lite"/>
    </source>
</evidence>
<proteinExistence type="predicted"/>
<comment type="caution">
    <text evidence="2">The sequence shown here is derived from an EMBL/GenBank/DDBJ whole genome shotgun (WGS) entry which is preliminary data.</text>
</comment>
<sequence>MFIIPLPPPIAGNASLRTSSVGRELAPRTDRPPADDVVDLPEIQQPDRVSFSDEARILAAGS</sequence>
<evidence type="ECO:0000313" key="2">
    <source>
        <dbReference type="EMBL" id="MBF1165989.1"/>
    </source>
</evidence>
<dbReference type="EMBL" id="JABZMI010000323">
    <property type="protein sequence ID" value="MBF1165989.1"/>
    <property type="molecule type" value="Genomic_DNA"/>
</dbReference>
<accession>A0A930G014</accession>
<gene>
    <name evidence="2" type="ORF">HXL68_13235</name>
</gene>
<feature type="compositionally biased region" description="Basic and acidic residues" evidence="1">
    <location>
        <begin position="25"/>
        <end position="34"/>
    </location>
</feature>
<organism evidence="2 3">
    <name type="scientific">Dechloromonas agitata</name>
    <dbReference type="NCBI Taxonomy" id="73030"/>
    <lineage>
        <taxon>Bacteria</taxon>
        <taxon>Pseudomonadati</taxon>
        <taxon>Pseudomonadota</taxon>
        <taxon>Betaproteobacteria</taxon>
        <taxon>Rhodocyclales</taxon>
        <taxon>Azonexaceae</taxon>
        <taxon>Dechloromonas</taxon>
    </lineage>
</organism>
<protein>
    <submittedName>
        <fullName evidence="2">Uncharacterized protein</fullName>
    </submittedName>
</protein>
<name>A0A930G014_9RHOO</name>
<feature type="region of interest" description="Disordered" evidence="1">
    <location>
        <begin position="13"/>
        <end position="51"/>
    </location>
</feature>